<name>A0A433SG88_9BURK</name>
<evidence type="ECO:0000313" key="2">
    <source>
        <dbReference type="Proteomes" id="UP000286947"/>
    </source>
</evidence>
<evidence type="ECO:0000313" key="1">
    <source>
        <dbReference type="EMBL" id="RUS67767.1"/>
    </source>
</evidence>
<keyword evidence="2" id="KW-1185">Reference proteome</keyword>
<sequence length="103" mass="12095">MSIIVAPYPLDENVYPRGVSIFEDESHFIKHVQSLKKEYKLDMPASSLYEAVFIYNKVYGYSHCLVSKSDYQSSRQWSTDFIEAARSLGWYHADLDWIYKPDD</sequence>
<gene>
    <name evidence="1" type="ORF">CUZ56_00244</name>
</gene>
<protein>
    <submittedName>
        <fullName evidence="1">Uncharacterized protein</fullName>
    </submittedName>
</protein>
<dbReference type="OrthoDB" id="9789144at2"/>
<comment type="caution">
    <text evidence="1">The sequence shown here is derived from an EMBL/GenBank/DDBJ whole genome shotgun (WGS) entry which is preliminary data.</text>
</comment>
<dbReference type="EMBL" id="PQSP01000001">
    <property type="protein sequence ID" value="RUS67767.1"/>
    <property type="molecule type" value="Genomic_DNA"/>
</dbReference>
<dbReference type="Proteomes" id="UP000286947">
    <property type="component" value="Unassembled WGS sequence"/>
</dbReference>
<organism evidence="1 2">
    <name type="scientific">Saezia sanguinis</name>
    <dbReference type="NCBI Taxonomy" id="1965230"/>
    <lineage>
        <taxon>Bacteria</taxon>
        <taxon>Pseudomonadati</taxon>
        <taxon>Pseudomonadota</taxon>
        <taxon>Betaproteobacteria</taxon>
        <taxon>Burkholderiales</taxon>
        <taxon>Saeziaceae</taxon>
        <taxon>Saezia</taxon>
    </lineage>
</organism>
<dbReference type="RefSeq" id="WP_126977418.1">
    <property type="nucleotide sequence ID" value="NZ_PQSP01000001.1"/>
</dbReference>
<accession>A0A433SG88</accession>
<dbReference type="AlphaFoldDB" id="A0A433SG88"/>
<proteinExistence type="predicted"/>
<reference evidence="1 2" key="1">
    <citation type="submission" date="2018-01" db="EMBL/GenBank/DDBJ databases">
        <title>Saezia sanguinis gen. nov., sp. nov., in the order Burkholderiales isolated from human blood.</title>
        <authorList>
            <person name="Medina-Pascual M.J."/>
            <person name="Valdezate S."/>
            <person name="Monzon S."/>
            <person name="Cuesta I."/>
            <person name="Carrasco G."/>
            <person name="Villalon P."/>
            <person name="Saez-Nieto J.A."/>
        </authorList>
    </citation>
    <scope>NUCLEOTIDE SEQUENCE [LARGE SCALE GENOMIC DNA]</scope>
    <source>
        <strain evidence="1 2">CNM695-12</strain>
    </source>
</reference>